<proteinExistence type="predicted"/>
<feature type="coiled-coil region" evidence="1">
    <location>
        <begin position="87"/>
        <end position="130"/>
    </location>
</feature>
<evidence type="ECO:0000256" key="1">
    <source>
        <dbReference type="SAM" id="Coils"/>
    </source>
</evidence>
<name>A0A6M3JKE9_9ZZZZ</name>
<dbReference type="AlphaFoldDB" id="A0A6M3JKE9"/>
<reference evidence="2" key="1">
    <citation type="submission" date="2020-03" db="EMBL/GenBank/DDBJ databases">
        <title>The deep terrestrial virosphere.</title>
        <authorList>
            <person name="Holmfeldt K."/>
            <person name="Nilsson E."/>
            <person name="Simone D."/>
            <person name="Lopez-Fernandez M."/>
            <person name="Wu X."/>
            <person name="de Brujin I."/>
            <person name="Lundin D."/>
            <person name="Andersson A."/>
            <person name="Bertilsson S."/>
            <person name="Dopson M."/>
        </authorList>
    </citation>
    <scope>NUCLEOTIDE SEQUENCE</scope>
    <source>
        <strain evidence="2">MM415A03821</strain>
    </source>
</reference>
<sequence>MPEETKPKVEEIKKPVITRELKKTEDNEYTLKIDDTTNRHYTTVILKKDKLREIYLQLVTHKVGVLNNLNNVKSQLKKIDVEDSPELRKLMIDVKKLEQLNKKMELENQLSSLENELNKSLSEMKEITNVMPELLRSKK</sequence>
<dbReference type="EMBL" id="MT141782">
    <property type="protein sequence ID" value="QJA70316.1"/>
    <property type="molecule type" value="Genomic_DNA"/>
</dbReference>
<organism evidence="2">
    <name type="scientific">viral metagenome</name>
    <dbReference type="NCBI Taxonomy" id="1070528"/>
    <lineage>
        <taxon>unclassified sequences</taxon>
        <taxon>metagenomes</taxon>
        <taxon>organismal metagenomes</taxon>
    </lineage>
</organism>
<accession>A0A6M3JKE9</accession>
<evidence type="ECO:0000313" key="2">
    <source>
        <dbReference type="EMBL" id="QJA70316.1"/>
    </source>
</evidence>
<protein>
    <submittedName>
        <fullName evidence="2">Uncharacterized protein</fullName>
    </submittedName>
</protein>
<gene>
    <name evidence="2" type="ORF">MM415A03821_0011</name>
</gene>
<keyword evidence="1" id="KW-0175">Coiled coil</keyword>